<dbReference type="STRING" id="456442.Mboo_0059"/>
<protein>
    <recommendedName>
        <fullName evidence="12">ABC3 transporter permease protein domain-containing protein</fullName>
    </recommendedName>
</protein>
<evidence type="ECO:0000256" key="6">
    <source>
        <dbReference type="ARBA" id="ARBA00038076"/>
    </source>
</evidence>
<accession>A7I4C2</accession>
<comment type="similarity">
    <text evidence="6">Belongs to the ABC-4 integral membrane protein family.</text>
</comment>
<evidence type="ECO:0000259" key="8">
    <source>
        <dbReference type="Pfam" id="PF02687"/>
    </source>
</evidence>
<evidence type="ECO:0000256" key="2">
    <source>
        <dbReference type="ARBA" id="ARBA00022475"/>
    </source>
</evidence>
<dbReference type="Proteomes" id="UP000002408">
    <property type="component" value="Chromosome"/>
</dbReference>
<evidence type="ECO:0000256" key="1">
    <source>
        <dbReference type="ARBA" id="ARBA00004651"/>
    </source>
</evidence>
<dbReference type="RefSeq" id="WP_011991071.1">
    <property type="nucleotide sequence ID" value="NC_009712.1"/>
</dbReference>
<sequence length="397" mass="42346" precursor="true">MSTIFWEISKRNIRIHMLRSSLAMLGIIIGVVAIASMGILGNSIVQAVSSSLSSVGDSVIVMPYAGGSGFGGGASSANLMLTEQEYQQIKRAVAPNIAIPVHSTSEYMTMGVGSDDIVATIYGLPPDQTKDLLPDLTAGDYSNGNSGCLVGATFATDHNVKVGSRISVGNDGQYGTLRVTGIIKERGMSFDISTDNSIVVTQDWFESTYNDQYQYNEVVVKVANGDTADVKTTIENQLNRNTREKSVTVIDSKATLATIMDTFGMVTTFVTAIGGISMLVAGVSIFNIMMMSVNERIKEIGIMRSIGTQKREVMSMFIYEAAIIGVTGSLIGGALSLLGGYAISALMLKTTQYLFTLPTVFSVVEGVGFGIIICILCGLYPAWQAANLNPIDALRHE</sequence>
<organism evidence="10 11">
    <name type="scientific">Methanoregula boonei (strain DSM 21154 / JCM 14090 / 6A8)</name>
    <dbReference type="NCBI Taxonomy" id="456442"/>
    <lineage>
        <taxon>Archaea</taxon>
        <taxon>Methanobacteriati</taxon>
        <taxon>Methanobacteriota</taxon>
        <taxon>Stenosarchaea group</taxon>
        <taxon>Methanomicrobia</taxon>
        <taxon>Methanomicrobiales</taxon>
        <taxon>Methanoregulaceae</taxon>
        <taxon>Methanoregula</taxon>
    </lineage>
</organism>
<reference evidence="11" key="1">
    <citation type="journal article" date="2015" name="Microbiology">
        <title>Genome of Methanoregula boonei 6A8 reveals adaptations to oligotrophic peatland environments.</title>
        <authorList>
            <person name="Braeuer S."/>
            <person name="Cadillo-Quiroz H."/>
            <person name="Kyrpides N."/>
            <person name="Woyke T."/>
            <person name="Goodwin L."/>
            <person name="Detter C."/>
            <person name="Podell S."/>
            <person name="Yavitt J.B."/>
            <person name="Zinder S.H."/>
        </authorList>
    </citation>
    <scope>NUCLEOTIDE SEQUENCE [LARGE SCALE GENOMIC DNA]</scope>
    <source>
        <strain evidence="11">DSM 21154 / JCM 14090 / 6A8</strain>
    </source>
</reference>
<dbReference type="InterPro" id="IPR050250">
    <property type="entry name" value="Macrolide_Exporter_MacB"/>
</dbReference>
<feature type="transmembrane region" description="Helical" evidence="7">
    <location>
        <begin position="317"/>
        <end position="343"/>
    </location>
</feature>
<evidence type="ECO:0000256" key="5">
    <source>
        <dbReference type="ARBA" id="ARBA00023136"/>
    </source>
</evidence>
<dbReference type="GO" id="GO:0022857">
    <property type="term" value="F:transmembrane transporter activity"/>
    <property type="evidence" value="ECO:0007669"/>
    <property type="project" value="TreeGrafter"/>
</dbReference>
<feature type="domain" description="MacB-like periplasmic core" evidence="9">
    <location>
        <begin position="20"/>
        <end position="233"/>
    </location>
</feature>
<feature type="transmembrane region" description="Helical" evidence="7">
    <location>
        <begin position="263"/>
        <end position="288"/>
    </location>
</feature>
<dbReference type="PANTHER" id="PTHR30572">
    <property type="entry name" value="MEMBRANE COMPONENT OF TRANSPORTER-RELATED"/>
    <property type="match status" value="1"/>
</dbReference>
<feature type="transmembrane region" description="Helical" evidence="7">
    <location>
        <begin position="355"/>
        <end position="380"/>
    </location>
</feature>
<keyword evidence="2" id="KW-1003">Cell membrane</keyword>
<keyword evidence="5 7" id="KW-0472">Membrane</keyword>
<dbReference type="PANTHER" id="PTHR30572:SF4">
    <property type="entry name" value="ABC TRANSPORTER PERMEASE YTRF"/>
    <property type="match status" value="1"/>
</dbReference>
<evidence type="ECO:0000256" key="7">
    <source>
        <dbReference type="SAM" id="Phobius"/>
    </source>
</evidence>
<dbReference type="GeneID" id="5410268"/>
<gene>
    <name evidence="10" type="ordered locus">Mboo_0059</name>
</gene>
<keyword evidence="11" id="KW-1185">Reference proteome</keyword>
<keyword evidence="3 7" id="KW-0812">Transmembrane</keyword>
<feature type="domain" description="ABC3 transporter permease C-terminal" evidence="8">
    <location>
        <begin position="273"/>
        <end position="390"/>
    </location>
</feature>
<dbReference type="KEGG" id="mbn:Mboo_0059"/>
<evidence type="ECO:0000313" key="10">
    <source>
        <dbReference type="EMBL" id="ABS54583.1"/>
    </source>
</evidence>
<dbReference type="AlphaFoldDB" id="A7I4C2"/>
<dbReference type="HOGENOM" id="CLU_000604_8_0_2"/>
<dbReference type="Pfam" id="PF12704">
    <property type="entry name" value="MacB_PCD"/>
    <property type="match status" value="1"/>
</dbReference>
<dbReference type="InterPro" id="IPR025857">
    <property type="entry name" value="MacB_PCD"/>
</dbReference>
<proteinExistence type="inferred from homology"/>
<keyword evidence="4 7" id="KW-1133">Transmembrane helix</keyword>
<dbReference type="eggNOG" id="arCOG02312">
    <property type="taxonomic scope" value="Archaea"/>
</dbReference>
<dbReference type="GO" id="GO:0005886">
    <property type="term" value="C:plasma membrane"/>
    <property type="evidence" value="ECO:0007669"/>
    <property type="project" value="UniProtKB-SubCell"/>
</dbReference>
<evidence type="ECO:0000256" key="3">
    <source>
        <dbReference type="ARBA" id="ARBA00022692"/>
    </source>
</evidence>
<comment type="subcellular location">
    <subcellularLocation>
        <location evidence="1">Cell membrane</location>
        <topology evidence="1">Multi-pass membrane protein</topology>
    </subcellularLocation>
</comment>
<name>A7I4C2_METB6</name>
<dbReference type="Pfam" id="PF02687">
    <property type="entry name" value="FtsX"/>
    <property type="match status" value="1"/>
</dbReference>
<evidence type="ECO:0000256" key="4">
    <source>
        <dbReference type="ARBA" id="ARBA00022989"/>
    </source>
</evidence>
<dbReference type="InterPro" id="IPR003838">
    <property type="entry name" value="ABC3_permease_C"/>
</dbReference>
<feature type="transmembrane region" description="Helical" evidence="7">
    <location>
        <begin position="21"/>
        <end position="41"/>
    </location>
</feature>
<evidence type="ECO:0008006" key="12">
    <source>
        <dbReference type="Google" id="ProtNLM"/>
    </source>
</evidence>
<evidence type="ECO:0000259" key="9">
    <source>
        <dbReference type="Pfam" id="PF12704"/>
    </source>
</evidence>
<evidence type="ECO:0000313" key="11">
    <source>
        <dbReference type="Proteomes" id="UP000002408"/>
    </source>
</evidence>
<dbReference type="EMBL" id="CP000780">
    <property type="protein sequence ID" value="ABS54583.1"/>
    <property type="molecule type" value="Genomic_DNA"/>
</dbReference>